<evidence type="ECO:0000259" key="9">
    <source>
        <dbReference type="PROSITE" id="PS50928"/>
    </source>
</evidence>
<evidence type="ECO:0000256" key="4">
    <source>
        <dbReference type="ARBA" id="ARBA00022692"/>
    </source>
</evidence>
<evidence type="ECO:0000256" key="3">
    <source>
        <dbReference type="ARBA" id="ARBA00022475"/>
    </source>
</evidence>
<keyword evidence="4 7" id="KW-0812">Transmembrane</keyword>
<evidence type="ECO:0000256" key="8">
    <source>
        <dbReference type="SAM" id="MobiDB-lite"/>
    </source>
</evidence>
<comment type="similarity">
    <text evidence="7">Belongs to the binding-protein-dependent transport system permease family.</text>
</comment>
<evidence type="ECO:0000313" key="10">
    <source>
        <dbReference type="EMBL" id="GGI08115.1"/>
    </source>
</evidence>
<evidence type="ECO:0000256" key="1">
    <source>
        <dbReference type="ARBA" id="ARBA00004651"/>
    </source>
</evidence>
<organism evidence="10 11">
    <name type="scientific">Isoptericola cucumis</name>
    <dbReference type="NCBI Taxonomy" id="1776856"/>
    <lineage>
        <taxon>Bacteria</taxon>
        <taxon>Bacillati</taxon>
        <taxon>Actinomycetota</taxon>
        <taxon>Actinomycetes</taxon>
        <taxon>Micrococcales</taxon>
        <taxon>Promicromonosporaceae</taxon>
        <taxon>Isoptericola</taxon>
    </lineage>
</organism>
<dbReference type="Gene3D" id="1.10.3720.10">
    <property type="entry name" value="MetI-like"/>
    <property type="match status" value="1"/>
</dbReference>
<proteinExistence type="inferred from homology"/>
<keyword evidence="6 7" id="KW-0472">Membrane</keyword>
<dbReference type="PANTHER" id="PTHR43744">
    <property type="entry name" value="ABC TRANSPORTER PERMEASE PROTEIN MG189-RELATED-RELATED"/>
    <property type="match status" value="1"/>
</dbReference>
<comment type="subcellular location">
    <subcellularLocation>
        <location evidence="1 7">Cell membrane</location>
        <topology evidence="1 7">Multi-pass membrane protein</topology>
    </subcellularLocation>
</comment>
<feature type="region of interest" description="Disordered" evidence="8">
    <location>
        <begin position="1"/>
        <end position="31"/>
    </location>
</feature>
<evidence type="ECO:0000256" key="5">
    <source>
        <dbReference type="ARBA" id="ARBA00022989"/>
    </source>
</evidence>
<evidence type="ECO:0000256" key="6">
    <source>
        <dbReference type="ARBA" id="ARBA00023136"/>
    </source>
</evidence>
<dbReference type="SUPFAM" id="SSF161098">
    <property type="entry name" value="MetI-like"/>
    <property type="match status" value="1"/>
</dbReference>
<reference evidence="11" key="1">
    <citation type="journal article" date="2019" name="Int. J. Syst. Evol. Microbiol.">
        <title>The Global Catalogue of Microorganisms (GCM) 10K type strain sequencing project: providing services to taxonomists for standard genome sequencing and annotation.</title>
        <authorList>
            <consortium name="The Broad Institute Genomics Platform"/>
            <consortium name="The Broad Institute Genome Sequencing Center for Infectious Disease"/>
            <person name="Wu L."/>
            <person name="Ma J."/>
        </authorList>
    </citation>
    <scope>NUCLEOTIDE SEQUENCE [LARGE SCALE GENOMIC DNA]</scope>
    <source>
        <strain evidence="11">CCM 8653</strain>
    </source>
</reference>
<dbReference type="CDD" id="cd06261">
    <property type="entry name" value="TM_PBP2"/>
    <property type="match status" value="1"/>
</dbReference>
<feature type="transmembrane region" description="Helical" evidence="7">
    <location>
        <begin position="220"/>
        <end position="240"/>
    </location>
</feature>
<dbReference type="PROSITE" id="PS50928">
    <property type="entry name" value="ABC_TM1"/>
    <property type="match status" value="1"/>
</dbReference>
<feature type="transmembrane region" description="Helical" evidence="7">
    <location>
        <begin position="275"/>
        <end position="297"/>
    </location>
</feature>
<evidence type="ECO:0000256" key="2">
    <source>
        <dbReference type="ARBA" id="ARBA00022448"/>
    </source>
</evidence>
<comment type="caution">
    <text evidence="10">The sequence shown here is derived from an EMBL/GenBank/DDBJ whole genome shotgun (WGS) entry which is preliminary data.</text>
</comment>
<dbReference type="Proteomes" id="UP000632535">
    <property type="component" value="Unassembled WGS sequence"/>
</dbReference>
<dbReference type="Pfam" id="PF00528">
    <property type="entry name" value="BPD_transp_1"/>
    <property type="match status" value="1"/>
</dbReference>
<name>A0ABQ2B8K6_9MICO</name>
<dbReference type="InterPro" id="IPR000515">
    <property type="entry name" value="MetI-like"/>
</dbReference>
<keyword evidence="3" id="KW-1003">Cell membrane</keyword>
<dbReference type="EMBL" id="BMDG01000006">
    <property type="protein sequence ID" value="GGI08115.1"/>
    <property type="molecule type" value="Genomic_DNA"/>
</dbReference>
<feature type="transmembrane region" description="Helical" evidence="7">
    <location>
        <begin position="105"/>
        <end position="126"/>
    </location>
</feature>
<keyword evidence="2 7" id="KW-0813">Transport</keyword>
<feature type="transmembrane region" description="Helical" evidence="7">
    <location>
        <begin position="169"/>
        <end position="190"/>
    </location>
</feature>
<feature type="domain" description="ABC transmembrane type-1" evidence="9">
    <location>
        <begin position="101"/>
        <end position="297"/>
    </location>
</feature>
<gene>
    <name evidence="10" type="ORF">GCM10007368_19540</name>
</gene>
<evidence type="ECO:0000256" key="7">
    <source>
        <dbReference type="RuleBase" id="RU363032"/>
    </source>
</evidence>
<keyword evidence="5 7" id="KW-1133">Transmembrane helix</keyword>
<feature type="transmembrane region" description="Helical" evidence="7">
    <location>
        <begin position="138"/>
        <end position="163"/>
    </location>
</feature>
<evidence type="ECO:0000313" key="11">
    <source>
        <dbReference type="Proteomes" id="UP000632535"/>
    </source>
</evidence>
<accession>A0ABQ2B8K6</accession>
<feature type="compositionally biased region" description="Low complexity" evidence="8">
    <location>
        <begin position="1"/>
        <end position="12"/>
    </location>
</feature>
<dbReference type="RefSeq" id="WP_188523523.1">
    <property type="nucleotide sequence ID" value="NZ_BMDG01000006.1"/>
</dbReference>
<dbReference type="InterPro" id="IPR035906">
    <property type="entry name" value="MetI-like_sf"/>
</dbReference>
<feature type="transmembrane region" description="Helical" evidence="7">
    <location>
        <begin position="39"/>
        <end position="57"/>
    </location>
</feature>
<keyword evidence="11" id="KW-1185">Reference proteome</keyword>
<sequence length="311" mass="33811">MTTATTTQTSSRGADRRASRRAGRRAGGQHGPRRIGSHLFLLLAAVYFIVPLWWLVVGSTKTNSGLFVGSGGALWFNDEFALWDNVKELFTYQGGIYWTWMRNSFVYALAGGVGSTVLAVLAGYALAKYRFRGRNLYFSLLLGSVMVPLTALTIPTFVLLSQLGMINTMWAVVLPSLLSPIGVYLVRVYAVDAIPDEMLDAGRVDGAGELRLFSRVALPLLRPAFVTVLLLTTVATWNNFFLPLAVLRDPQLLPVTVGLNQWQGLSNAGAGGEQVWNLITTGALVSILPLIVAFLGLQKYWQGGLSLGSIK</sequence>
<protein>
    <submittedName>
        <fullName evidence="10">ABC transporter permease</fullName>
    </submittedName>
</protein>
<dbReference type="PANTHER" id="PTHR43744:SF12">
    <property type="entry name" value="ABC TRANSPORTER PERMEASE PROTEIN MG189-RELATED"/>
    <property type="match status" value="1"/>
</dbReference>